<keyword evidence="2" id="KW-1185">Reference proteome</keyword>
<protein>
    <recommendedName>
        <fullName evidence="3">Cupin domain</fullName>
    </recommendedName>
</protein>
<dbReference type="RefSeq" id="WP_115219535.1">
    <property type="nucleotide sequence ID" value="NZ_UHIA01000004.1"/>
</dbReference>
<accession>A0A380N1C3</accession>
<evidence type="ECO:0000313" key="2">
    <source>
        <dbReference type="Proteomes" id="UP000254575"/>
    </source>
</evidence>
<proteinExistence type="predicted"/>
<name>A0A380N1C3_9GAMM</name>
<sequence>MLTFLQKDTLFGTVSIFSIDPEAFLGGIIAQDERQELVQLVMQKGNEMQPYQVDAIVLLIMLSGRAQIRSDEDSQELIPYQIARLEANERHIVRALANKTLILAVKQYG</sequence>
<organism evidence="1 2">
    <name type="scientific">Suttonella indologenes</name>
    <dbReference type="NCBI Taxonomy" id="13276"/>
    <lineage>
        <taxon>Bacteria</taxon>
        <taxon>Pseudomonadati</taxon>
        <taxon>Pseudomonadota</taxon>
        <taxon>Gammaproteobacteria</taxon>
        <taxon>Cardiobacteriales</taxon>
        <taxon>Cardiobacteriaceae</taxon>
        <taxon>Suttonella</taxon>
    </lineage>
</organism>
<gene>
    <name evidence="1" type="ORF">NCTC10717_02344</name>
</gene>
<dbReference type="AlphaFoldDB" id="A0A380N1C3"/>
<reference evidence="1 2" key="1">
    <citation type="submission" date="2018-06" db="EMBL/GenBank/DDBJ databases">
        <authorList>
            <consortium name="Pathogen Informatics"/>
            <person name="Doyle S."/>
        </authorList>
    </citation>
    <scope>NUCLEOTIDE SEQUENCE [LARGE SCALE GENOMIC DNA]</scope>
    <source>
        <strain evidence="1 2">NCTC10717</strain>
    </source>
</reference>
<dbReference type="SUPFAM" id="SSF51182">
    <property type="entry name" value="RmlC-like cupins"/>
    <property type="match status" value="1"/>
</dbReference>
<dbReference type="EMBL" id="UHIA01000004">
    <property type="protein sequence ID" value="SUO98589.1"/>
    <property type="molecule type" value="Genomic_DNA"/>
</dbReference>
<evidence type="ECO:0008006" key="3">
    <source>
        <dbReference type="Google" id="ProtNLM"/>
    </source>
</evidence>
<dbReference type="InterPro" id="IPR014710">
    <property type="entry name" value="RmlC-like_jellyroll"/>
</dbReference>
<dbReference type="Gene3D" id="2.60.120.10">
    <property type="entry name" value="Jelly Rolls"/>
    <property type="match status" value="1"/>
</dbReference>
<dbReference type="Proteomes" id="UP000254575">
    <property type="component" value="Unassembled WGS sequence"/>
</dbReference>
<evidence type="ECO:0000313" key="1">
    <source>
        <dbReference type="EMBL" id="SUO98589.1"/>
    </source>
</evidence>
<dbReference type="InterPro" id="IPR011051">
    <property type="entry name" value="RmlC_Cupin_sf"/>
</dbReference>